<dbReference type="RefSeq" id="WP_407989465.1">
    <property type="nucleotide sequence ID" value="NZ_AP035881.2"/>
</dbReference>
<dbReference type="InterPro" id="IPR024072">
    <property type="entry name" value="DHFR-like_dom_sf"/>
</dbReference>
<dbReference type="EMBL" id="AP035881">
    <property type="protein sequence ID" value="BFP47082.1"/>
    <property type="molecule type" value="Genomic_DNA"/>
</dbReference>
<dbReference type="GO" id="GO:0008703">
    <property type="term" value="F:5-amino-6-(5-phosphoribosylamino)uracil reductase activity"/>
    <property type="evidence" value="ECO:0007669"/>
    <property type="project" value="InterPro"/>
</dbReference>
<evidence type="ECO:0000313" key="3">
    <source>
        <dbReference type="EMBL" id="BFP47082.1"/>
    </source>
</evidence>
<feature type="region of interest" description="Disordered" evidence="1">
    <location>
        <begin position="19"/>
        <end position="38"/>
    </location>
</feature>
<dbReference type="AlphaFoldDB" id="A0AB33JVH4"/>
<name>A0AB33JVH4_9ACTN</name>
<dbReference type="InterPro" id="IPR002734">
    <property type="entry name" value="RibDG_C"/>
</dbReference>
<evidence type="ECO:0000256" key="1">
    <source>
        <dbReference type="SAM" id="MobiDB-lite"/>
    </source>
</evidence>
<dbReference type="Pfam" id="PF01872">
    <property type="entry name" value="RibD_C"/>
    <property type="match status" value="1"/>
</dbReference>
<evidence type="ECO:0000259" key="2">
    <source>
        <dbReference type="Pfam" id="PF01872"/>
    </source>
</evidence>
<reference evidence="3" key="1">
    <citation type="submission" date="2024-07" db="EMBL/GenBank/DDBJ databases">
        <title>Complete genome sequences of cellulolytic bacteria, Kitasatospora sp. CMC57 and Streptomyces sp. CMC78, isolated from Japanese agricultural soil.</title>
        <authorList>
            <person name="Hashimoto T."/>
            <person name="Ito M."/>
            <person name="Iwamoto M."/>
            <person name="Fukahori D."/>
            <person name="Shoda T."/>
            <person name="Sakoda M."/>
            <person name="Morohoshi T."/>
            <person name="Mitsuboshi M."/>
            <person name="Nishizawa T."/>
        </authorList>
    </citation>
    <scope>NUCLEOTIDE SEQUENCE</scope>
    <source>
        <strain evidence="3">CMC57</strain>
    </source>
</reference>
<proteinExistence type="predicted"/>
<organism evidence="3">
    <name type="scientific">Kitasatospora sp. CMC57</name>
    <dbReference type="NCBI Taxonomy" id="3231513"/>
    <lineage>
        <taxon>Bacteria</taxon>
        <taxon>Bacillati</taxon>
        <taxon>Actinomycetota</taxon>
        <taxon>Actinomycetes</taxon>
        <taxon>Kitasatosporales</taxon>
        <taxon>Streptomycetaceae</taxon>
        <taxon>Kitasatospora</taxon>
    </lineage>
</organism>
<gene>
    <name evidence="3" type="ORF">KCMC57_34500</name>
</gene>
<accession>A0AB33JVH4</accession>
<protein>
    <recommendedName>
        <fullName evidence="2">Bacterial bifunctional deaminase-reductase C-terminal domain-containing protein</fullName>
    </recommendedName>
</protein>
<dbReference type="SUPFAM" id="SSF53597">
    <property type="entry name" value="Dihydrofolate reductase-like"/>
    <property type="match status" value="1"/>
</dbReference>
<feature type="domain" description="Bacterial bifunctional deaminase-reductase C-terminal" evidence="2">
    <location>
        <begin position="41"/>
        <end position="104"/>
    </location>
</feature>
<sequence length="116" mass="12402">MYLNACGDGWSGYHGCGGSGSSRSTPWPNSGPLDGDLTSAVKREARDVVVMGSLDIVRQLMTEDLVAEYRLMTFPTILGAGQRLFPADGPHRDLECVSAEQVGALVLTRYGRAAAR</sequence>
<dbReference type="Gene3D" id="3.40.430.10">
    <property type="entry name" value="Dihydrofolate Reductase, subunit A"/>
    <property type="match status" value="1"/>
</dbReference>
<dbReference type="GO" id="GO:0009231">
    <property type="term" value="P:riboflavin biosynthetic process"/>
    <property type="evidence" value="ECO:0007669"/>
    <property type="project" value="InterPro"/>
</dbReference>